<dbReference type="Pfam" id="PF00651">
    <property type="entry name" value="BTB"/>
    <property type="match status" value="1"/>
</dbReference>
<dbReference type="InterPro" id="IPR011333">
    <property type="entry name" value="SKP1/BTB/POZ_sf"/>
</dbReference>
<reference evidence="2 3" key="1">
    <citation type="submission" date="2014-04" db="EMBL/GenBank/DDBJ databases">
        <authorList>
            <consortium name="DOE Joint Genome Institute"/>
            <person name="Kuo A."/>
            <person name="Zuccaro A."/>
            <person name="Kohler A."/>
            <person name="Nagy L.G."/>
            <person name="Floudas D."/>
            <person name="Copeland A."/>
            <person name="Barry K.W."/>
            <person name="Cichocki N."/>
            <person name="Veneault-Fourrey C."/>
            <person name="LaButti K."/>
            <person name="Lindquist E.A."/>
            <person name="Lipzen A."/>
            <person name="Lundell T."/>
            <person name="Morin E."/>
            <person name="Murat C."/>
            <person name="Sun H."/>
            <person name="Tunlid A."/>
            <person name="Henrissat B."/>
            <person name="Grigoriev I.V."/>
            <person name="Hibbett D.S."/>
            <person name="Martin F."/>
            <person name="Nordberg H.P."/>
            <person name="Cantor M.N."/>
            <person name="Hua S.X."/>
        </authorList>
    </citation>
    <scope>NUCLEOTIDE SEQUENCE [LARGE SCALE GENOMIC DNA]</scope>
    <source>
        <strain evidence="2 3">MAFF 305830</strain>
    </source>
</reference>
<dbReference type="CDD" id="cd18186">
    <property type="entry name" value="BTB_POZ_ZBTB_KLHL-like"/>
    <property type="match status" value="1"/>
</dbReference>
<feature type="non-terminal residue" evidence="2">
    <location>
        <position position="170"/>
    </location>
</feature>
<dbReference type="EMBL" id="KN824282">
    <property type="protein sequence ID" value="KIM31520.1"/>
    <property type="molecule type" value="Genomic_DNA"/>
</dbReference>
<accession>A0A0C3B3X5</accession>
<dbReference type="SUPFAM" id="SSF54695">
    <property type="entry name" value="POZ domain"/>
    <property type="match status" value="1"/>
</dbReference>
<reference evidence="3" key="2">
    <citation type="submission" date="2015-01" db="EMBL/GenBank/DDBJ databases">
        <title>Evolutionary Origins and Diversification of the Mycorrhizal Mutualists.</title>
        <authorList>
            <consortium name="DOE Joint Genome Institute"/>
            <consortium name="Mycorrhizal Genomics Consortium"/>
            <person name="Kohler A."/>
            <person name="Kuo A."/>
            <person name="Nagy L.G."/>
            <person name="Floudas D."/>
            <person name="Copeland A."/>
            <person name="Barry K.W."/>
            <person name="Cichocki N."/>
            <person name="Veneault-Fourrey C."/>
            <person name="LaButti K."/>
            <person name="Lindquist E.A."/>
            <person name="Lipzen A."/>
            <person name="Lundell T."/>
            <person name="Morin E."/>
            <person name="Murat C."/>
            <person name="Riley R."/>
            <person name="Ohm R."/>
            <person name="Sun H."/>
            <person name="Tunlid A."/>
            <person name="Henrissat B."/>
            <person name="Grigoriev I.V."/>
            <person name="Hibbett D.S."/>
            <person name="Martin F."/>
        </authorList>
    </citation>
    <scope>NUCLEOTIDE SEQUENCE [LARGE SCALE GENOMIC DNA]</scope>
    <source>
        <strain evidence="3">MAFF 305830</strain>
    </source>
</reference>
<protein>
    <recommendedName>
        <fullName evidence="1">BTB domain-containing protein</fullName>
    </recommendedName>
</protein>
<dbReference type="Proteomes" id="UP000054097">
    <property type="component" value="Unassembled WGS sequence"/>
</dbReference>
<gene>
    <name evidence="2" type="ORF">M408DRAFT_327706</name>
</gene>
<name>A0A0C3B3X5_SERVB</name>
<feature type="domain" description="BTB" evidence="1">
    <location>
        <begin position="12"/>
        <end position="112"/>
    </location>
</feature>
<dbReference type="Gene3D" id="3.30.710.10">
    <property type="entry name" value="Potassium Channel Kv1.1, Chain A"/>
    <property type="match status" value="1"/>
</dbReference>
<dbReference type="AlphaFoldDB" id="A0A0C3B3X5"/>
<dbReference type="OrthoDB" id="3184970at2759"/>
<keyword evidence="3" id="KW-1185">Reference proteome</keyword>
<evidence type="ECO:0000313" key="2">
    <source>
        <dbReference type="EMBL" id="KIM31520.1"/>
    </source>
</evidence>
<sequence>MYITNSTMFPPDYGDFALQCSDGVVCHFPRYLLGYMSGFFRDMFELPRGDDAGPQTVAPLQLTEPSKTIELLLEHMDPKSQRPEIDPDTIVKLLEAAQKYQVPTVFQWYEKQSRVKNIVDYAKLSPEYATGKPPFLVTHPLSALYCAMRFDLPLSGQLALKEIQAYLHAM</sequence>
<organism evidence="2 3">
    <name type="scientific">Serendipita vermifera MAFF 305830</name>
    <dbReference type="NCBI Taxonomy" id="933852"/>
    <lineage>
        <taxon>Eukaryota</taxon>
        <taxon>Fungi</taxon>
        <taxon>Dikarya</taxon>
        <taxon>Basidiomycota</taxon>
        <taxon>Agaricomycotina</taxon>
        <taxon>Agaricomycetes</taxon>
        <taxon>Sebacinales</taxon>
        <taxon>Serendipitaceae</taxon>
        <taxon>Serendipita</taxon>
    </lineage>
</organism>
<evidence type="ECO:0000313" key="3">
    <source>
        <dbReference type="Proteomes" id="UP000054097"/>
    </source>
</evidence>
<evidence type="ECO:0000259" key="1">
    <source>
        <dbReference type="Pfam" id="PF00651"/>
    </source>
</evidence>
<dbReference type="InterPro" id="IPR000210">
    <property type="entry name" value="BTB/POZ_dom"/>
</dbReference>
<proteinExistence type="predicted"/>
<dbReference type="HOGENOM" id="CLU_1485508_0_0_1"/>